<name>A0A7K5I413_CROSL</name>
<evidence type="ECO:0000256" key="3">
    <source>
        <dbReference type="ARBA" id="ARBA00022692"/>
    </source>
</evidence>
<dbReference type="SUPFAM" id="SSF48726">
    <property type="entry name" value="Immunoglobulin"/>
    <property type="match status" value="1"/>
</dbReference>
<feature type="domain" description="Ig-like" evidence="9">
    <location>
        <begin position="1"/>
        <end position="93"/>
    </location>
</feature>
<dbReference type="Gene3D" id="2.60.40.10">
    <property type="entry name" value="Immunoglobulins"/>
    <property type="match status" value="2"/>
</dbReference>
<comment type="caution">
    <text evidence="10">The sequence shown here is derived from an EMBL/GenBank/DDBJ whole genome shotgun (WGS) entry which is preliminary data.</text>
</comment>
<feature type="non-terminal residue" evidence="10">
    <location>
        <position position="176"/>
    </location>
</feature>
<dbReference type="Pfam" id="PF07686">
    <property type="entry name" value="V-set"/>
    <property type="match status" value="1"/>
</dbReference>
<dbReference type="PROSITE" id="PS50835">
    <property type="entry name" value="IG_LIKE"/>
    <property type="match status" value="2"/>
</dbReference>
<dbReference type="InterPro" id="IPR013106">
    <property type="entry name" value="Ig_V-set"/>
</dbReference>
<comment type="subcellular location">
    <subcellularLocation>
        <location evidence="1">Membrane</location>
        <topology evidence="1">Single-pass membrane protein</topology>
    </subcellularLocation>
</comment>
<accession>A0A7K5I413</accession>
<sequence>VGKSSVLPCSLKSNAAMVTWKISPRVGSPCTLVYRADQNKTDRINCHDSVNWKSRPDQDLALEIRHVEITHEGSYTCDVVGTDGNFHKMYNLTVLVPPRLILSCDYYGNPMCEAATGKPAAQISWVPESISTPKEEGHDNGTVTILSKFTAHRTNVINKTCIVSHPAGNQSKSIVC</sequence>
<evidence type="ECO:0000256" key="1">
    <source>
        <dbReference type="ARBA" id="ARBA00004167"/>
    </source>
</evidence>
<evidence type="ECO:0000256" key="4">
    <source>
        <dbReference type="ARBA" id="ARBA00022989"/>
    </source>
</evidence>
<dbReference type="GO" id="GO:0150077">
    <property type="term" value="P:regulation of neuroinflammatory response"/>
    <property type="evidence" value="ECO:0007669"/>
    <property type="project" value="InterPro"/>
</dbReference>
<keyword evidence="5" id="KW-0472">Membrane</keyword>
<evidence type="ECO:0000256" key="2">
    <source>
        <dbReference type="ARBA" id="ARBA00008215"/>
    </source>
</evidence>
<dbReference type="PANTHER" id="PTHR21462">
    <property type="entry name" value="CELL SURFACE GLYCOPROTEIN OX2 RECEPTOR PRECURSOR"/>
    <property type="match status" value="1"/>
</dbReference>
<feature type="non-terminal residue" evidence="10">
    <location>
        <position position="1"/>
    </location>
</feature>
<reference evidence="10 11" key="1">
    <citation type="submission" date="2019-09" db="EMBL/GenBank/DDBJ databases">
        <title>Bird 10,000 Genomes (B10K) Project - Family phase.</title>
        <authorList>
            <person name="Zhang G."/>
        </authorList>
    </citation>
    <scope>NUCLEOTIDE SEQUENCE [LARGE SCALE GENOMIC DNA]</scope>
    <source>
        <strain evidence="10">B10K-DU-003-44</strain>
        <tissue evidence="10">Muscle</tissue>
    </source>
</reference>
<feature type="domain" description="Ig-like" evidence="9">
    <location>
        <begin position="102"/>
        <end position="175"/>
    </location>
</feature>
<evidence type="ECO:0000256" key="8">
    <source>
        <dbReference type="ARBA" id="ARBA00023180"/>
    </source>
</evidence>
<evidence type="ECO:0000313" key="10">
    <source>
        <dbReference type="EMBL" id="NWS76278.1"/>
    </source>
</evidence>
<keyword evidence="6" id="KW-1015">Disulfide bond</keyword>
<keyword evidence="4" id="KW-1133">Transmembrane helix</keyword>
<dbReference type="InterPro" id="IPR040012">
    <property type="entry name" value="CD200R"/>
</dbReference>
<dbReference type="InterPro" id="IPR013783">
    <property type="entry name" value="Ig-like_fold"/>
</dbReference>
<evidence type="ECO:0000256" key="5">
    <source>
        <dbReference type="ARBA" id="ARBA00023136"/>
    </source>
</evidence>
<dbReference type="EMBL" id="VYZB01000711">
    <property type="protein sequence ID" value="NWS76278.1"/>
    <property type="molecule type" value="Genomic_DNA"/>
</dbReference>
<keyword evidence="7" id="KW-0675">Receptor</keyword>
<dbReference type="Pfam" id="PF08205">
    <property type="entry name" value="C2-set_2"/>
    <property type="match status" value="1"/>
</dbReference>
<organism evidence="10 11">
    <name type="scientific">Crotophaga sulcirostris</name>
    <name type="common">Groove-billed ani</name>
    <dbReference type="NCBI Taxonomy" id="33598"/>
    <lineage>
        <taxon>Eukaryota</taxon>
        <taxon>Metazoa</taxon>
        <taxon>Chordata</taxon>
        <taxon>Craniata</taxon>
        <taxon>Vertebrata</taxon>
        <taxon>Euteleostomi</taxon>
        <taxon>Archelosauria</taxon>
        <taxon>Archosauria</taxon>
        <taxon>Dinosauria</taxon>
        <taxon>Saurischia</taxon>
        <taxon>Theropoda</taxon>
        <taxon>Coelurosauria</taxon>
        <taxon>Aves</taxon>
        <taxon>Neognathae</taxon>
        <taxon>Neoaves</taxon>
        <taxon>Otidimorphae</taxon>
        <taxon>Cuculiformes</taxon>
        <taxon>Crotophagidae</taxon>
        <taxon>Crotophaga</taxon>
    </lineage>
</organism>
<evidence type="ECO:0000256" key="6">
    <source>
        <dbReference type="ARBA" id="ARBA00023157"/>
    </source>
</evidence>
<dbReference type="PANTHER" id="PTHR21462:SF2">
    <property type="entry name" value="CELL SURFACE GLYCOPROTEIN CD200 RECEPTOR 2"/>
    <property type="match status" value="1"/>
</dbReference>
<evidence type="ECO:0000259" key="9">
    <source>
        <dbReference type="PROSITE" id="PS50835"/>
    </source>
</evidence>
<gene>
    <name evidence="10" type="primary">Cd200r1a_1</name>
    <name evidence="10" type="ORF">CROSUL_R12895</name>
</gene>
<proteinExistence type="inferred from homology"/>
<keyword evidence="8" id="KW-0325">Glycoprotein</keyword>
<dbReference type="GO" id="GO:0038023">
    <property type="term" value="F:signaling receptor activity"/>
    <property type="evidence" value="ECO:0007669"/>
    <property type="project" value="InterPro"/>
</dbReference>
<evidence type="ECO:0000256" key="7">
    <source>
        <dbReference type="ARBA" id="ARBA00023170"/>
    </source>
</evidence>
<dbReference type="InterPro" id="IPR007110">
    <property type="entry name" value="Ig-like_dom"/>
</dbReference>
<protein>
    <submittedName>
        <fullName evidence="10">MOR1A protein</fullName>
    </submittedName>
</protein>
<dbReference type="InterPro" id="IPR013162">
    <property type="entry name" value="CD80_C2-set"/>
</dbReference>
<keyword evidence="3" id="KW-0812">Transmembrane</keyword>
<comment type="similarity">
    <text evidence="2">Belongs to the CD200R family.</text>
</comment>
<evidence type="ECO:0000313" key="11">
    <source>
        <dbReference type="Proteomes" id="UP000549499"/>
    </source>
</evidence>
<dbReference type="AlphaFoldDB" id="A0A7K5I413"/>
<keyword evidence="11" id="KW-1185">Reference proteome</keyword>
<dbReference type="InterPro" id="IPR036179">
    <property type="entry name" value="Ig-like_dom_sf"/>
</dbReference>
<dbReference type="GO" id="GO:0009897">
    <property type="term" value="C:external side of plasma membrane"/>
    <property type="evidence" value="ECO:0007669"/>
    <property type="project" value="TreeGrafter"/>
</dbReference>
<dbReference type="Proteomes" id="UP000549499">
    <property type="component" value="Unassembled WGS sequence"/>
</dbReference>
<dbReference type="OrthoDB" id="8915654at2759"/>